<proteinExistence type="predicted"/>
<evidence type="ECO:0000313" key="2">
    <source>
        <dbReference type="Proteomes" id="UP000789860"/>
    </source>
</evidence>
<reference evidence="1" key="1">
    <citation type="submission" date="2021-06" db="EMBL/GenBank/DDBJ databases">
        <authorList>
            <person name="Kallberg Y."/>
            <person name="Tangrot J."/>
            <person name="Rosling A."/>
        </authorList>
    </citation>
    <scope>NUCLEOTIDE SEQUENCE</scope>
    <source>
        <strain evidence="1">AU212A</strain>
    </source>
</reference>
<protein>
    <submittedName>
        <fullName evidence="1">8156_t:CDS:1</fullName>
    </submittedName>
</protein>
<feature type="non-terminal residue" evidence="1">
    <location>
        <position position="1"/>
    </location>
</feature>
<dbReference type="Proteomes" id="UP000789860">
    <property type="component" value="Unassembled WGS sequence"/>
</dbReference>
<comment type="caution">
    <text evidence="1">The sequence shown here is derived from an EMBL/GenBank/DDBJ whole genome shotgun (WGS) entry which is preliminary data.</text>
</comment>
<accession>A0ACA9L4B9</accession>
<dbReference type="EMBL" id="CAJVPM010004190">
    <property type="protein sequence ID" value="CAG8510210.1"/>
    <property type="molecule type" value="Genomic_DNA"/>
</dbReference>
<name>A0ACA9L4B9_9GLOM</name>
<gene>
    <name evidence="1" type="ORF">SCALOS_LOCUS3624</name>
</gene>
<evidence type="ECO:0000313" key="1">
    <source>
        <dbReference type="EMBL" id="CAG8510210.1"/>
    </source>
</evidence>
<sequence length="104" mass="11928">VVKNYSASAIVNIVKEYTTEKLDISISDGYSCWNVSEHFFISNEDSDMVTEVLVIMWQFCSFWKPQYFLSDQSSVEARSIITAFPGLQKGEQEYEVVLCTIHVI</sequence>
<keyword evidence="2" id="KW-1185">Reference proteome</keyword>
<organism evidence="1 2">
    <name type="scientific">Scutellospora calospora</name>
    <dbReference type="NCBI Taxonomy" id="85575"/>
    <lineage>
        <taxon>Eukaryota</taxon>
        <taxon>Fungi</taxon>
        <taxon>Fungi incertae sedis</taxon>
        <taxon>Mucoromycota</taxon>
        <taxon>Glomeromycotina</taxon>
        <taxon>Glomeromycetes</taxon>
        <taxon>Diversisporales</taxon>
        <taxon>Gigasporaceae</taxon>
        <taxon>Scutellospora</taxon>
    </lineage>
</organism>